<dbReference type="GO" id="GO:0016491">
    <property type="term" value="F:oxidoreductase activity"/>
    <property type="evidence" value="ECO:0007669"/>
    <property type="project" value="UniProtKB-KW"/>
</dbReference>
<name>A0A074JWQ2_9RHOB</name>
<keyword evidence="1" id="KW-0560">Oxidoreductase</keyword>
<dbReference type="Pfam" id="PF00248">
    <property type="entry name" value="Aldo_ket_red"/>
    <property type="match status" value="1"/>
</dbReference>
<feature type="domain" description="NADP-dependent oxidoreductase" evidence="2">
    <location>
        <begin position="15"/>
        <end position="337"/>
    </location>
</feature>
<sequence>MRKLELGRSGIMVSEICLGSMTWGTQNTEAEGHAQIDLALDRGVNFIDTAEMYPVNPVRAETAGDTEAVIGTYLAKRGKRDDLVIASKITGEGSNAVPGGPAISPARIRQAVDSSLQRLQSDYIDLYQFHWPNRGSYHFRKSWRFDPSKQPGKEAVLADMEACLATLKDLVDEGKIRSVGLSNETAWGTAQWLALAAAGKGPRMEAIQNEYSLMCRYYDLDLGELGYQEQVTLLAYSPLAAGILSGKYSGDTTPEGTRRALNQTMGGRANPRAFDIADAYVSLAQEFGMNPITMAIAWVMSRPFPVIPIVGATSLDQLAPSLDAADVTLPKELLDKIAVLHQAMPMPY</sequence>
<dbReference type="EMBL" id="AUNB01000013">
    <property type="protein sequence ID" value="KEO60919.1"/>
    <property type="molecule type" value="Genomic_DNA"/>
</dbReference>
<keyword evidence="4" id="KW-1185">Reference proteome</keyword>
<dbReference type="PANTHER" id="PTHR43364:SF4">
    <property type="entry name" value="NAD(P)-LINKED OXIDOREDUCTASE SUPERFAMILY PROTEIN"/>
    <property type="match status" value="1"/>
</dbReference>
<dbReference type="SUPFAM" id="SSF51430">
    <property type="entry name" value="NAD(P)-linked oxidoreductase"/>
    <property type="match status" value="1"/>
</dbReference>
<dbReference type="CDD" id="cd19094">
    <property type="entry name" value="AKR_Tas-like"/>
    <property type="match status" value="1"/>
</dbReference>
<accession>A0A074JWQ2</accession>
<proteinExistence type="predicted"/>
<dbReference type="InterPro" id="IPR023210">
    <property type="entry name" value="NADP_OxRdtase_dom"/>
</dbReference>
<dbReference type="OrthoDB" id="9803483at2"/>
<protein>
    <recommendedName>
        <fullName evidence="2">NADP-dependent oxidoreductase domain-containing protein</fullName>
    </recommendedName>
</protein>
<dbReference type="InterPro" id="IPR036812">
    <property type="entry name" value="NAD(P)_OxRdtase_dom_sf"/>
</dbReference>
<comment type="caution">
    <text evidence="3">The sequence shown here is derived from an EMBL/GenBank/DDBJ whole genome shotgun (WGS) entry which is preliminary data.</text>
</comment>
<evidence type="ECO:0000313" key="3">
    <source>
        <dbReference type="EMBL" id="KEO60919.1"/>
    </source>
</evidence>
<gene>
    <name evidence="3" type="ORF">DT23_11920</name>
</gene>
<organism evidence="3 4">
    <name type="scientific">Thioclava indica</name>
    <dbReference type="NCBI Taxonomy" id="1353528"/>
    <lineage>
        <taxon>Bacteria</taxon>
        <taxon>Pseudomonadati</taxon>
        <taxon>Pseudomonadota</taxon>
        <taxon>Alphaproteobacteria</taxon>
        <taxon>Rhodobacterales</taxon>
        <taxon>Paracoccaceae</taxon>
        <taxon>Thioclava</taxon>
    </lineage>
</organism>
<dbReference type="AlphaFoldDB" id="A0A074JWQ2"/>
<dbReference type="RefSeq" id="WP_038128837.1">
    <property type="nucleotide sequence ID" value="NZ_AUNB01000013.1"/>
</dbReference>
<dbReference type="STRING" id="1353528.DT23_11920"/>
<dbReference type="Gene3D" id="3.20.20.100">
    <property type="entry name" value="NADP-dependent oxidoreductase domain"/>
    <property type="match status" value="1"/>
</dbReference>
<evidence type="ECO:0000313" key="4">
    <source>
        <dbReference type="Proteomes" id="UP000027471"/>
    </source>
</evidence>
<dbReference type="Proteomes" id="UP000027471">
    <property type="component" value="Unassembled WGS sequence"/>
</dbReference>
<reference evidence="3 4" key="1">
    <citation type="journal article" date="2015" name="Antonie Van Leeuwenhoek">
        <title>Thioclava indica sp. nov., isolated from surface seawater of the Indian Ocean.</title>
        <authorList>
            <person name="Liu Y."/>
            <person name="Lai Q."/>
            <person name="Du J."/>
            <person name="Xu H."/>
            <person name="Jiang L."/>
            <person name="Shao Z."/>
        </authorList>
    </citation>
    <scope>NUCLEOTIDE SEQUENCE [LARGE SCALE GENOMIC DNA]</scope>
    <source>
        <strain evidence="3 4">DT23-4</strain>
    </source>
</reference>
<dbReference type="InterPro" id="IPR050523">
    <property type="entry name" value="AKR_Detox_Biosynth"/>
</dbReference>
<dbReference type="PANTHER" id="PTHR43364">
    <property type="entry name" value="NADH-SPECIFIC METHYLGLYOXAL REDUCTASE-RELATED"/>
    <property type="match status" value="1"/>
</dbReference>
<dbReference type="eggNOG" id="COG0667">
    <property type="taxonomic scope" value="Bacteria"/>
</dbReference>
<evidence type="ECO:0000259" key="2">
    <source>
        <dbReference type="Pfam" id="PF00248"/>
    </source>
</evidence>
<evidence type="ECO:0000256" key="1">
    <source>
        <dbReference type="ARBA" id="ARBA00023002"/>
    </source>
</evidence>